<evidence type="ECO:0000256" key="1">
    <source>
        <dbReference type="SAM" id="MobiDB-lite"/>
    </source>
</evidence>
<feature type="region of interest" description="Disordered" evidence="1">
    <location>
        <begin position="1"/>
        <end position="36"/>
    </location>
</feature>
<protein>
    <submittedName>
        <fullName evidence="2">Uncharacterized protein</fullName>
    </submittedName>
</protein>
<evidence type="ECO:0000313" key="3">
    <source>
        <dbReference type="Proteomes" id="UP000593571"/>
    </source>
</evidence>
<keyword evidence="3" id="KW-1185">Reference proteome</keyword>
<comment type="caution">
    <text evidence="2">The sequence shown here is derived from an EMBL/GenBank/DDBJ whole genome shotgun (WGS) entry which is preliminary data.</text>
</comment>
<dbReference type="AlphaFoldDB" id="A0A7J8CHY9"/>
<dbReference type="EMBL" id="JACASE010000014">
    <property type="protein sequence ID" value="KAF6410392.1"/>
    <property type="molecule type" value="Genomic_DNA"/>
</dbReference>
<sequence>MLDAQAAGTPADRGGRVDLGGPTSGRSSSRLGPSLPWDTGSVPLPLAAILHLAPSPSFSLRQHFPRAHKQTLSCLKVKPQLRTPFPPGFQSRSSALHSRTPCPSSNCCPQVLPSQPFESGLPQLLSSWSPVTFALLDSHDSHPSPSPNSLQRLPPDTSRTVDSPAGSELPTRTPFLCITLSLSELACLYSFKRQLHGDAVQNSISSSHLSLPNFSQLPPGHPHCLMCVSDSTSTKPSPSPSP</sequence>
<dbReference type="Proteomes" id="UP000593571">
    <property type="component" value="Unassembled WGS sequence"/>
</dbReference>
<feature type="region of interest" description="Disordered" evidence="1">
    <location>
        <begin position="139"/>
        <end position="167"/>
    </location>
</feature>
<reference evidence="2 3" key="1">
    <citation type="journal article" date="2020" name="Nature">
        <title>Six reference-quality genomes reveal evolution of bat adaptations.</title>
        <authorList>
            <person name="Jebb D."/>
            <person name="Huang Z."/>
            <person name="Pippel M."/>
            <person name="Hughes G.M."/>
            <person name="Lavrichenko K."/>
            <person name="Devanna P."/>
            <person name="Winkler S."/>
            <person name="Jermiin L.S."/>
            <person name="Skirmuntt E.C."/>
            <person name="Katzourakis A."/>
            <person name="Burkitt-Gray L."/>
            <person name="Ray D.A."/>
            <person name="Sullivan K.A.M."/>
            <person name="Roscito J.G."/>
            <person name="Kirilenko B.M."/>
            <person name="Davalos L.M."/>
            <person name="Corthals A.P."/>
            <person name="Power M.L."/>
            <person name="Jones G."/>
            <person name="Ransome R.D."/>
            <person name="Dechmann D.K.N."/>
            <person name="Locatelli A.G."/>
            <person name="Puechmaille S.J."/>
            <person name="Fedrigo O."/>
            <person name="Jarvis E.D."/>
            <person name="Hiller M."/>
            <person name="Vernes S.C."/>
            <person name="Myers E.W."/>
            <person name="Teeling E.C."/>
        </authorList>
    </citation>
    <scope>NUCLEOTIDE SEQUENCE [LARGE SCALE GENOMIC DNA]</scope>
    <source>
        <strain evidence="2">MRouAeg1</strain>
        <tissue evidence="2">Muscle</tissue>
    </source>
</reference>
<evidence type="ECO:0000313" key="2">
    <source>
        <dbReference type="EMBL" id="KAF6410392.1"/>
    </source>
</evidence>
<organism evidence="2 3">
    <name type="scientific">Rousettus aegyptiacus</name>
    <name type="common">Egyptian fruit bat</name>
    <name type="synonym">Pteropus aegyptiacus</name>
    <dbReference type="NCBI Taxonomy" id="9407"/>
    <lineage>
        <taxon>Eukaryota</taxon>
        <taxon>Metazoa</taxon>
        <taxon>Chordata</taxon>
        <taxon>Craniata</taxon>
        <taxon>Vertebrata</taxon>
        <taxon>Euteleostomi</taxon>
        <taxon>Mammalia</taxon>
        <taxon>Eutheria</taxon>
        <taxon>Laurasiatheria</taxon>
        <taxon>Chiroptera</taxon>
        <taxon>Yinpterochiroptera</taxon>
        <taxon>Pteropodoidea</taxon>
        <taxon>Pteropodidae</taxon>
        <taxon>Rousettinae</taxon>
        <taxon>Rousettus</taxon>
    </lineage>
</organism>
<proteinExistence type="predicted"/>
<name>A0A7J8CHY9_ROUAE</name>
<gene>
    <name evidence="2" type="ORF">HJG63_008953</name>
</gene>
<accession>A0A7J8CHY9</accession>
<feature type="compositionally biased region" description="Low complexity" evidence="1">
    <location>
        <begin position="19"/>
        <end position="36"/>
    </location>
</feature>